<protein>
    <submittedName>
        <fullName evidence="2">Uncharacterized protein</fullName>
    </submittedName>
</protein>
<feature type="region of interest" description="Disordered" evidence="1">
    <location>
        <begin position="224"/>
        <end position="253"/>
    </location>
</feature>
<reference evidence="2" key="2">
    <citation type="submission" date="2021-08" db="EMBL/GenBank/DDBJ databases">
        <authorList>
            <person name="Gostincar C."/>
            <person name="Sun X."/>
            <person name="Song Z."/>
            <person name="Gunde-Cimerman N."/>
        </authorList>
    </citation>
    <scope>NUCLEOTIDE SEQUENCE</scope>
    <source>
        <strain evidence="2">EXF-9911</strain>
    </source>
</reference>
<comment type="caution">
    <text evidence="2">The sequence shown here is derived from an EMBL/GenBank/DDBJ whole genome shotgun (WGS) entry which is preliminary data.</text>
</comment>
<dbReference type="AlphaFoldDB" id="A0A9P8ESP2"/>
<feature type="region of interest" description="Disordered" evidence="1">
    <location>
        <begin position="101"/>
        <end position="123"/>
    </location>
</feature>
<organism evidence="2 3">
    <name type="scientific">Aureobasidium melanogenum</name>
    <name type="common">Aureobasidium pullulans var. melanogenum</name>
    <dbReference type="NCBI Taxonomy" id="46634"/>
    <lineage>
        <taxon>Eukaryota</taxon>
        <taxon>Fungi</taxon>
        <taxon>Dikarya</taxon>
        <taxon>Ascomycota</taxon>
        <taxon>Pezizomycotina</taxon>
        <taxon>Dothideomycetes</taxon>
        <taxon>Dothideomycetidae</taxon>
        <taxon>Dothideales</taxon>
        <taxon>Saccotheciaceae</taxon>
        <taxon>Aureobasidium</taxon>
    </lineage>
</organism>
<evidence type="ECO:0000313" key="3">
    <source>
        <dbReference type="Proteomes" id="UP000779574"/>
    </source>
</evidence>
<reference evidence="2" key="1">
    <citation type="journal article" date="2021" name="J Fungi (Basel)">
        <title>Virulence traits and population genomics of the black yeast Aureobasidium melanogenum.</title>
        <authorList>
            <person name="Cernosa A."/>
            <person name="Sun X."/>
            <person name="Gostincar C."/>
            <person name="Fang C."/>
            <person name="Gunde-Cimerman N."/>
            <person name="Song Z."/>
        </authorList>
    </citation>
    <scope>NUCLEOTIDE SEQUENCE</scope>
    <source>
        <strain evidence="2">EXF-9911</strain>
    </source>
</reference>
<gene>
    <name evidence="2" type="ORF">KCU76_g3734</name>
</gene>
<dbReference type="OrthoDB" id="3939351at2759"/>
<accession>A0A9P8ESP2</accession>
<sequence length="253" mass="28365">MCDPFNNRLEDALWDECHDLDPFMAEHYAANAQHELDRLAISQPVSARVMHVLRLYAAYSAIAATAQLPEDSDFYEPGSAEQFETERLGTVHPDRLALMRSGREDSAPPISQAEGRPPTNVYTDAKNSVVSRNARKGRRSRESSVEPIVREGNFDTRGNHQHDHVNHNQLIREHDASFHDSFQPSTEFHESMLAMARMHNATYTDHPISVNNNHNYESWSVSSSIPATSQHSGGSSCIGRRKGRRSGCGRDAN</sequence>
<evidence type="ECO:0000313" key="2">
    <source>
        <dbReference type="EMBL" id="KAG9696431.1"/>
    </source>
</evidence>
<proteinExistence type="predicted"/>
<evidence type="ECO:0000256" key="1">
    <source>
        <dbReference type="SAM" id="MobiDB-lite"/>
    </source>
</evidence>
<dbReference type="Proteomes" id="UP000779574">
    <property type="component" value="Unassembled WGS sequence"/>
</dbReference>
<feature type="non-terminal residue" evidence="2">
    <location>
        <position position="253"/>
    </location>
</feature>
<dbReference type="EMBL" id="JAHFXF010000102">
    <property type="protein sequence ID" value="KAG9696431.1"/>
    <property type="molecule type" value="Genomic_DNA"/>
</dbReference>
<name>A0A9P8ESP2_AURME</name>